<feature type="domain" description="Rhodanese" evidence="2">
    <location>
        <begin position="15"/>
        <end position="138"/>
    </location>
</feature>
<dbReference type="InterPro" id="IPR017582">
    <property type="entry name" value="SelU"/>
</dbReference>
<dbReference type="PANTHER" id="PTHR30401:SF0">
    <property type="entry name" value="TRNA 2-SELENOURIDINE SYNTHASE"/>
    <property type="match status" value="1"/>
</dbReference>
<dbReference type="NCBIfam" id="NF008750">
    <property type="entry name" value="PRK11784.1-2"/>
    <property type="match status" value="1"/>
</dbReference>
<keyword evidence="1" id="KW-0711">Selenium</keyword>
<dbReference type="RefSeq" id="WP_221249899.1">
    <property type="nucleotide sequence ID" value="NZ_AP024355.1"/>
</dbReference>
<keyword evidence="4" id="KW-1185">Reference proteome</keyword>
<dbReference type="Proteomes" id="UP001319827">
    <property type="component" value="Chromosome"/>
</dbReference>
<evidence type="ECO:0000313" key="4">
    <source>
        <dbReference type="Proteomes" id="UP001319827"/>
    </source>
</evidence>
<dbReference type="SUPFAM" id="SSF52821">
    <property type="entry name" value="Rhodanese/Cell cycle control phosphatase"/>
    <property type="match status" value="1"/>
</dbReference>
<dbReference type="NCBIfam" id="NF008752">
    <property type="entry name" value="PRK11784.1-4"/>
    <property type="match status" value="1"/>
</dbReference>
<dbReference type="EMBL" id="AP024355">
    <property type="protein sequence ID" value="BCR06524.1"/>
    <property type="molecule type" value="Genomic_DNA"/>
</dbReference>
<dbReference type="InterPro" id="IPR001763">
    <property type="entry name" value="Rhodanese-like_dom"/>
</dbReference>
<dbReference type="SMART" id="SM00450">
    <property type="entry name" value="RHOD"/>
    <property type="match status" value="1"/>
</dbReference>
<dbReference type="InterPro" id="IPR036873">
    <property type="entry name" value="Rhodanese-like_dom_sf"/>
</dbReference>
<organism evidence="3 4">
    <name type="scientific">Desulfuromonas versatilis</name>
    <dbReference type="NCBI Taxonomy" id="2802975"/>
    <lineage>
        <taxon>Bacteria</taxon>
        <taxon>Pseudomonadati</taxon>
        <taxon>Thermodesulfobacteriota</taxon>
        <taxon>Desulfuromonadia</taxon>
        <taxon>Desulfuromonadales</taxon>
        <taxon>Desulfuromonadaceae</taxon>
        <taxon>Desulfuromonas</taxon>
    </lineage>
</organism>
<dbReference type="Pfam" id="PF00581">
    <property type="entry name" value="Rhodanese"/>
    <property type="match status" value="1"/>
</dbReference>
<reference evidence="3 4" key="2">
    <citation type="journal article" date="2021" name="Int. J. Syst. Evol. Microbiol.">
        <title>Isolation and Polyphasic Characterization of Desulfuromonas versatilis sp. Nov., an Electrogenic Bacteria Capable of Versatile Metabolism Isolated from a Graphene Oxide-Reducing Enrichment Culture.</title>
        <authorList>
            <person name="Xie L."/>
            <person name="Yoshida N."/>
            <person name="Ishii S."/>
            <person name="Meng L."/>
        </authorList>
    </citation>
    <scope>NUCLEOTIDE SEQUENCE [LARGE SCALE GENOMIC DNA]</scope>
    <source>
        <strain evidence="3 4">NIT-T3</strain>
    </source>
</reference>
<dbReference type="NCBIfam" id="TIGR03167">
    <property type="entry name" value="tRNA_sel_U_synt"/>
    <property type="match status" value="1"/>
</dbReference>
<gene>
    <name evidence="3" type="ORF">DESUT3_35930</name>
</gene>
<dbReference type="SUPFAM" id="SSF52540">
    <property type="entry name" value="P-loop containing nucleoside triphosphate hydrolases"/>
    <property type="match status" value="1"/>
</dbReference>
<dbReference type="Pfam" id="PF26341">
    <property type="entry name" value="AAA_SelU"/>
    <property type="match status" value="1"/>
</dbReference>
<evidence type="ECO:0000259" key="2">
    <source>
        <dbReference type="PROSITE" id="PS50206"/>
    </source>
</evidence>
<proteinExistence type="predicted"/>
<reference evidence="3 4" key="1">
    <citation type="journal article" date="2016" name="C (Basel)">
        <title>Selective Growth of and Electricity Production by Marine Exoelectrogenic Bacteria in Self-Aggregated Hydrogel of Microbially Reduced Graphene Oxide.</title>
        <authorList>
            <person name="Yoshida N."/>
            <person name="Goto Y."/>
            <person name="Miyata Y."/>
        </authorList>
    </citation>
    <scope>NUCLEOTIDE SEQUENCE [LARGE SCALE GENOMIC DNA]</scope>
    <source>
        <strain evidence="3 4">NIT-T3</strain>
    </source>
</reference>
<dbReference type="PANTHER" id="PTHR30401">
    <property type="entry name" value="TRNA 2-SELENOURIDINE SYNTHASE"/>
    <property type="match status" value="1"/>
</dbReference>
<dbReference type="Gene3D" id="3.40.250.10">
    <property type="entry name" value="Rhodanese-like domain"/>
    <property type="match status" value="1"/>
</dbReference>
<sequence>MSGPTIELTLALALRDQGALLVDARSPGEFAEATIPGAINIPVFDDLERSRVGTVYKQQGRVEAYRLAVELVSPKIPAMVDQALAARGDSNRPVVVFCWRGGMRSRALTAFLELAGIPALQLVGGHKKFRALVRDFFECGEWGRLLVLRGLTGVGKTRLLKRLEAQGYPVLDLEALANHRGSAFGALGLSAQPSQKAFEASLWDALRRIPVDGFALTEGESKLIGRVALPPRLYEALQVETSLWIEASLDYRVEIILQEYPARDELKAAFTGPIKALKRRLGGETVERLLGLLEVGQWRLLVRELMVLYYDPLYSYTRPEQRIEIDIEAEDEGLAGLKAAIDSILRAGKKTVAASAGTDG</sequence>
<accession>A0ABM8HWY0</accession>
<evidence type="ECO:0000256" key="1">
    <source>
        <dbReference type="ARBA" id="ARBA00023266"/>
    </source>
</evidence>
<dbReference type="InterPro" id="IPR027417">
    <property type="entry name" value="P-loop_NTPase"/>
</dbReference>
<protein>
    <submittedName>
        <fullName evidence="3">tRNA 2-selenouridine synthase</fullName>
    </submittedName>
</protein>
<dbReference type="PROSITE" id="PS50206">
    <property type="entry name" value="RHODANESE_3"/>
    <property type="match status" value="1"/>
</dbReference>
<name>A0ABM8HWY0_9BACT</name>
<evidence type="ECO:0000313" key="3">
    <source>
        <dbReference type="EMBL" id="BCR06524.1"/>
    </source>
</evidence>
<dbReference type="InterPro" id="IPR058840">
    <property type="entry name" value="AAA_SelU"/>
</dbReference>